<dbReference type="Gene3D" id="3.40.109.10">
    <property type="entry name" value="NADH Oxidase"/>
    <property type="match status" value="1"/>
</dbReference>
<dbReference type="InterPro" id="IPR000415">
    <property type="entry name" value="Nitroreductase-like"/>
</dbReference>
<reference evidence="3" key="1">
    <citation type="journal article" date="2019" name="Int. J. Syst. Evol. Microbiol.">
        <title>The Global Catalogue of Microorganisms (GCM) 10K type strain sequencing project: providing services to taxonomists for standard genome sequencing and annotation.</title>
        <authorList>
            <consortium name="The Broad Institute Genomics Platform"/>
            <consortium name="The Broad Institute Genome Sequencing Center for Infectious Disease"/>
            <person name="Wu L."/>
            <person name="Ma J."/>
        </authorList>
    </citation>
    <scope>NUCLEOTIDE SEQUENCE [LARGE SCALE GENOMIC DNA]</scope>
    <source>
        <strain evidence="3">CGMCC 4.5798</strain>
    </source>
</reference>
<dbReference type="InterPro" id="IPR029479">
    <property type="entry name" value="Nitroreductase"/>
</dbReference>
<accession>A0ABW0RWI0</accession>
<gene>
    <name evidence="2" type="ORF">ACFPO9_11865</name>
</gene>
<dbReference type="Proteomes" id="UP001596086">
    <property type="component" value="Unassembled WGS sequence"/>
</dbReference>
<keyword evidence="3" id="KW-1185">Reference proteome</keyword>
<evidence type="ECO:0000313" key="2">
    <source>
        <dbReference type="EMBL" id="MFC5549211.1"/>
    </source>
</evidence>
<organism evidence="2 3">
    <name type="scientific">Massilia aerilata</name>
    <dbReference type="NCBI Taxonomy" id="453817"/>
    <lineage>
        <taxon>Bacteria</taxon>
        <taxon>Pseudomonadati</taxon>
        <taxon>Pseudomonadota</taxon>
        <taxon>Betaproteobacteria</taxon>
        <taxon>Burkholderiales</taxon>
        <taxon>Oxalobacteraceae</taxon>
        <taxon>Telluria group</taxon>
        <taxon>Massilia</taxon>
    </lineage>
</organism>
<dbReference type="RefSeq" id="WP_379770901.1">
    <property type="nucleotide sequence ID" value="NZ_JBHSMZ010000006.1"/>
</dbReference>
<protein>
    <submittedName>
        <fullName evidence="2">Nitroreductase family protein</fullName>
    </submittedName>
</protein>
<dbReference type="Pfam" id="PF00881">
    <property type="entry name" value="Nitroreductase"/>
    <property type="match status" value="1"/>
</dbReference>
<sequence>MGPLRSSGTVEDPLGLRNRKLLAAKVLVDLLRRFPATRRIAPAALPIGDIARLLHGAVGGAQLERPPLRSGDSEGVGVYVALDSGVYRYDRYTRLLYMMSSEDIRPQLSLLDRLPPAPLNLLYVGRTGCAERRREEDNAVLSALNTAALCEEVAQFCAAEGLSTSARGWLERNLLAATVGMPQDEYLLLVQSVGYPGHGAA</sequence>
<evidence type="ECO:0000313" key="3">
    <source>
        <dbReference type="Proteomes" id="UP001596086"/>
    </source>
</evidence>
<dbReference type="EMBL" id="JBHSMZ010000006">
    <property type="protein sequence ID" value="MFC5549211.1"/>
    <property type="molecule type" value="Genomic_DNA"/>
</dbReference>
<proteinExistence type="predicted"/>
<evidence type="ECO:0000259" key="1">
    <source>
        <dbReference type="Pfam" id="PF00881"/>
    </source>
</evidence>
<comment type="caution">
    <text evidence="2">The sequence shown here is derived from an EMBL/GenBank/DDBJ whole genome shotgun (WGS) entry which is preliminary data.</text>
</comment>
<dbReference type="SUPFAM" id="SSF55469">
    <property type="entry name" value="FMN-dependent nitroreductase-like"/>
    <property type="match status" value="1"/>
</dbReference>
<name>A0ABW0RWI0_9BURK</name>
<feature type="domain" description="Nitroreductase" evidence="1">
    <location>
        <begin position="103"/>
        <end position="195"/>
    </location>
</feature>